<dbReference type="GO" id="GO:0004364">
    <property type="term" value="F:glutathione transferase activity"/>
    <property type="evidence" value="ECO:0007669"/>
    <property type="project" value="UniProtKB-UniRule"/>
</dbReference>
<dbReference type="InterPro" id="IPR036282">
    <property type="entry name" value="Glutathione-S-Trfase_C_sf"/>
</dbReference>
<dbReference type="EMBL" id="BTRK01000004">
    <property type="protein sequence ID" value="GMR44897.1"/>
    <property type="molecule type" value="Genomic_DNA"/>
</dbReference>
<dbReference type="PANTHER" id="PTHR43968:SF6">
    <property type="entry name" value="GLUTATHIONE S-TRANSFERASE OMEGA"/>
    <property type="match status" value="1"/>
</dbReference>
<dbReference type="InterPro" id="IPR005442">
    <property type="entry name" value="GST_omega"/>
</dbReference>
<dbReference type="EC" id="1.8.5.1" evidence="5"/>
<evidence type="ECO:0000313" key="8">
    <source>
        <dbReference type="EMBL" id="GMR44897.1"/>
    </source>
</evidence>
<dbReference type="GO" id="GO:0005737">
    <property type="term" value="C:cytoplasm"/>
    <property type="evidence" value="ECO:0007669"/>
    <property type="project" value="InterPro"/>
</dbReference>
<keyword evidence="9" id="KW-1185">Reference proteome</keyword>
<reference evidence="9" key="1">
    <citation type="submission" date="2022-10" db="EMBL/GenBank/DDBJ databases">
        <title>Genome assembly of Pristionchus species.</title>
        <authorList>
            <person name="Yoshida K."/>
            <person name="Sommer R.J."/>
        </authorList>
    </citation>
    <scope>NUCLEOTIDE SEQUENCE [LARGE SCALE GENOMIC DNA]</scope>
    <source>
        <strain evidence="9">RS5460</strain>
    </source>
</reference>
<dbReference type="GO" id="GO:0045174">
    <property type="term" value="F:glutathione dehydrogenase (ascorbate) activity"/>
    <property type="evidence" value="ECO:0007669"/>
    <property type="project" value="UniProtKB-UniRule"/>
</dbReference>
<evidence type="ECO:0000256" key="2">
    <source>
        <dbReference type="ARBA" id="ARBA00047960"/>
    </source>
</evidence>
<dbReference type="Gene3D" id="1.20.1050.10">
    <property type="match status" value="1"/>
</dbReference>
<dbReference type="EC" id="2.5.1.18" evidence="5"/>
<name>A0AAN5CI78_9BILA</name>
<dbReference type="InterPro" id="IPR050983">
    <property type="entry name" value="GST_Omega/HSP26"/>
</dbReference>
<dbReference type="GO" id="GO:0050610">
    <property type="term" value="F:methylarsonate reductase activity"/>
    <property type="evidence" value="ECO:0007669"/>
    <property type="project" value="UniProtKB-UniRule"/>
</dbReference>
<comment type="similarity">
    <text evidence="1 5">Belongs to the GST superfamily. Omega family.</text>
</comment>
<dbReference type="SFLD" id="SFLDS00019">
    <property type="entry name" value="Glutathione_Transferase_(cytos"/>
    <property type="match status" value="1"/>
</dbReference>
<dbReference type="Gene3D" id="3.40.30.10">
    <property type="entry name" value="Glutaredoxin"/>
    <property type="match status" value="1"/>
</dbReference>
<dbReference type="SUPFAM" id="SSF52833">
    <property type="entry name" value="Thioredoxin-like"/>
    <property type="match status" value="1"/>
</dbReference>
<sequence length="208" mass="23222">SSLLGKNSSALKTGDAEPEPPATARLYSNRFCPFAQRVAIYLAKKTIRTEIVNINLMSKPDWYFLKNAKGSVPTFEYEGKVVYESLIIAEYLDGIFPSTSILPADPYKRARQKILVEQLSVVITGCTTLFLALKSDKEDAEVLASVKKCRFALDDCEKLACDNAPFFTDSAPGFPDYMTFPFFELLWVLITGKSVSNQSRLLCELEFG</sequence>
<dbReference type="PROSITE" id="PS50404">
    <property type="entry name" value="GST_NTER"/>
    <property type="match status" value="1"/>
</dbReference>
<dbReference type="InterPro" id="IPR004045">
    <property type="entry name" value="Glutathione_S-Trfase_N"/>
</dbReference>
<dbReference type="SUPFAM" id="SSF47616">
    <property type="entry name" value="GST C-terminal domain-like"/>
    <property type="match status" value="1"/>
</dbReference>
<evidence type="ECO:0000256" key="5">
    <source>
        <dbReference type="RuleBase" id="RU368071"/>
    </source>
</evidence>
<evidence type="ECO:0000256" key="4">
    <source>
        <dbReference type="ARBA" id="ARBA00049544"/>
    </source>
</evidence>
<feature type="domain" description="GST N-terminal" evidence="7">
    <location>
        <begin position="22"/>
        <end position="100"/>
    </location>
</feature>
<gene>
    <name evidence="8" type="ORF">PMAYCL1PPCAC_15092</name>
</gene>
<comment type="catalytic activity">
    <reaction evidence="3 5">
        <text>methylarsonate + 2 glutathione + H(+) = methylarsonous acid + glutathione disulfide + H2O</text>
        <dbReference type="Rhea" id="RHEA:15969"/>
        <dbReference type="ChEBI" id="CHEBI:15377"/>
        <dbReference type="ChEBI" id="CHEBI:15378"/>
        <dbReference type="ChEBI" id="CHEBI:17826"/>
        <dbReference type="ChEBI" id="CHEBI:33409"/>
        <dbReference type="ChEBI" id="CHEBI:57925"/>
        <dbReference type="ChEBI" id="CHEBI:58297"/>
        <dbReference type="EC" id="1.20.4.2"/>
    </reaction>
</comment>
<protein>
    <recommendedName>
        <fullName evidence="5">Glutathione S-transferase omega</fullName>
        <shortName evidence="5">GSTO</shortName>
        <ecNumber evidence="5">1.20.4.2</ecNumber>
        <ecNumber evidence="5">1.8.5.1</ecNumber>
        <ecNumber evidence="5">2.5.1.18</ecNumber>
    </recommendedName>
    <alternativeName>
        <fullName evidence="5">Glutathione-dependent dehydroascorbate reductase</fullName>
    </alternativeName>
    <alternativeName>
        <fullName evidence="5">Monomethylarsonic acid reductase</fullName>
    </alternativeName>
</protein>
<dbReference type="AlphaFoldDB" id="A0AAN5CI78"/>
<evidence type="ECO:0000313" key="9">
    <source>
        <dbReference type="Proteomes" id="UP001328107"/>
    </source>
</evidence>
<evidence type="ECO:0000256" key="1">
    <source>
        <dbReference type="ARBA" id="ARBA00011067"/>
    </source>
</evidence>
<keyword evidence="5" id="KW-0808">Transferase</keyword>
<dbReference type="PANTHER" id="PTHR43968">
    <property type="match status" value="1"/>
</dbReference>
<dbReference type="Pfam" id="PF13417">
    <property type="entry name" value="GST_N_3"/>
    <property type="match status" value="1"/>
</dbReference>
<evidence type="ECO:0000256" key="6">
    <source>
        <dbReference type="SAM" id="MobiDB-lite"/>
    </source>
</evidence>
<dbReference type="FunFam" id="3.40.30.10:FF:000123">
    <property type="entry name" value="Glutathione transferase o1"/>
    <property type="match status" value="1"/>
</dbReference>
<feature type="non-terminal residue" evidence="8">
    <location>
        <position position="1"/>
    </location>
</feature>
<evidence type="ECO:0000256" key="3">
    <source>
        <dbReference type="ARBA" id="ARBA00048353"/>
    </source>
</evidence>
<dbReference type="GO" id="GO:0006749">
    <property type="term" value="P:glutathione metabolic process"/>
    <property type="evidence" value="ECO:0007669"/>
    <property type="project" value="UniProtKB-UniRule"/>
</dbReference>
<dbReference type="EC" id="1.20.4.2" evidence="5"/>
<dbReference type="InterPro" id="IPR040079">
    <property type="entry name" value="Glutathione_S-Trfase"/>
</dbReference>
<comment type="catalytic activity">
    <reaction evidence="2 5">
        <text>RX + glutathione = an S-substituted glutathione + a halide anion + H(+)</text>
        <dbReference type="Rhea" id="RHEA:16437"/>
        <dbReference type="ChEBI" id="CHEBI:15378"/>
        <dbReference type="ChEBI" id="CHEBI:16042"/>
        <dbReference type="ChEBI" id="CHEBI:17792"/>
        <dbReference type="ChEBI" id="CHEBI:57925"/>
        <dbReference type="ChEBI" id="CHEBI:90779"/>
        <dbReference type="EC" id="2.5.1.18"/>
    </reaction>
</comment>
<accession>A0AAN5CI78</accession>
<feature type="compositionally biased region" description="Polar residues" evidence="6">
    <location>
        <begin position="1"/>
        <end position="11"/>
    </location>
</feature>
<dbReference type="Proteomes" id="UP001328107">
    <property type="component" value="Unassembled WGS sequence"/>
</dbReference>
<organism evidence="8 9">
    <name type="scientific">Pristionchus mayeri</name>
    <dbReference type="NCBI Taxonomy" id="1317129"/>
    <lineage>
        <taxon>Eukaryota</taxon>
        <taxon>Metazoa</taxon>
        <taxon>Ecdysozoa</taxon>
        <taxon>Nematoda</taxon>
        <taxon>Chromadorea</taxon>
        <taxon>Rhabditida</taxon>
        <taxon>Rhabditina</taxon>
        <taxon>Diplogasteromorpha</taxon>
        <taxon>Diplogasteroidea</taxon>
        <taxon>Neodiplogasteridae</taxon>
        <taxon>Pristionchus</taxon>
    </lineage>
</organism>
<comment type="catalytic activity">
    <reaction evidence="4 5">
        <text>L-dehydroascorbate + 2 glutathione = glutathione disulfide + L-ascorbate</text>
        <dbReference type="Rhea" id="RHEA:24424"/>
        <dbReference type="ChEBI" id="CHEBI:38290"/>
        <dbReference type="ChEBI" id="CHEBI:57925"/>
        <dbReference type="ChEBI" id="CHEBI:58297"/>
        <dbReference type="ChEBI" id="CHEBI:58539"/>
        <dbReference type="EC" id="1.8.5.1"/>
    </reaction>
</comment>
<proteinExistence type="inferred from homology"/>
<dbReference type="InterPro" id="IPR036249">
    <property type="entry name" value="Thioredoxin-like_sf"/>
</dbReference>
<keyword evidence="5" id="KW-0560">Oxidoreductase</keyword>
<comment type="function">
    <text evidence="5">Exhibits glutathione-dependent thiol transferase activity. Has high dehydroascorbate reductase activity and may contribute to the recycling of ascorbic acid. Participates in the biotransformation of inorganic arsenic and reduces monomethylarsonic acid (MMA).</text>
</comment>
<dbReference type="PRINTS" id="PR01625">
    <property type="entry name" value="GSTRNSFRASEO"/>
</dbReference>
<evidence type="ECO:0000259" key="7">
    <source>
        <dbReference type="PROSITE" id="PS50404"/>
    </source>
</evidence>
<feature type="region of interest" description="Disordered" evidence="6">
    <location>
        <begin position="1"/>
        <end position="21"/>
    </location>
</feature>
<dbReference type="SFLD" id="SFLDG00358">
    <property type="entry name" value="Main_(cytGST)"/>
    <property type="match status" value="1"/>
</dbReference>
<comment type="caution">
    <text evidence="8">The sequence shown here is derived from an EMBL/GenBank/DDBJ whole genome shotgun (WGS) entry which is preliminary data.</text>
</comment>